<organism evidence="2 3">
    <name type="scientific">Vibrio splendidus 12E03</name>
    <dbReference type="NCBI Taxonomy" id="1191305"/>
    <lineage>
        <taxon>Bacteria</taxon>
        <taxon>Pseudomonadati</taxon>
        <taxon>Pseudomonadota</taxon>
        <taxon>Gammaproteobacteria</taxon>
        <taxon>Vibrionales</taxon>
        <taxon>Vibrionaceae</taxon>
        <taxon>Vibrio</taxon>
    </lineage>
</organism>
<name>A0A1E5FM88_VIBSP</name>
<evidence type="ECO:0000256" key="1">
    <source>
        <dbReference type="SAM" id="Phobius"/>
    </source>
</evidence>
<dbReference type="EMBL" id="AJZD02000244">
    <property type="protein sequence ID" value="OEF90905.1"/>
    <property type="molecule type" value="Genomic_DNA"/>
</dbReference>
<proteinExistence type="predicted"/>
<dbReference type="AlphaFoldDB" id="A0A1E5FM88"/>
<comment type="caution">
    <text evidence="2">The sequence shown here is derived from an EMBL/GenBank/DDBJ whole genome shotgun (WGS) entry which is preliminary data.</text>
</comment>
<evidence type="ECO:0000313" key="2">
    <source>
        <dbReference type="EMBL" id="OEF90905.1"/>
    </source>
</evidence>
<keyword evidence="1" id="KW-0812">Transmembrane</keyword>
<dbReference type="RefSeq" id="WP_019820679.1">
    <property type="nucleotide sequence ID" value="NZ_AJZD02000244.1"/>
</dbReference>
<keyword evidence="1" id="KW-1133">Transmembrane helix</keyword>
<accession>A0A1E5FM88</accession>
<reference evidence="2 3" key="1">
    <citation type="journal article" date="2012" name="Science">
        <title>Ecological populations of bacteria act as socially cohesive units of antibiotic production and resistance.</title>
        <authorList>
            <person name="Cordero O.X."/>
            <person name="Wildschutte H."/>
            <person name="Kirkup B."/>
            <person name="Proehl S."/>
            <person name="Ngo L."/>
            <person name="Hussain F."/>
            <person name="Le Roux F."/>
            <person name="Mincer T."/>
            <person name="Polz M.F."/>
        </authorList>
    </citation>
    <scope>NUCLEOTIDE SEQUENCE [LARGE SCALE GENOMIC DNA]</scope>
    <source>
        <strain evidence="2 3">12E03</strain>
    </source>
</reference>
<feature type="transmembrane region" description="Helical" evidence="1">
    <location>
        <begin position="104"/>
        <end position="124"/>
    </location>
</feature>
<keyword evidence="1" id="KW-0472">Membrane</keyword>
<feature type="transmembrane region" description="Helical" evidence="1">
    <location>
        <begin position="43"/>
        <end position="67"/>
    </location>
</feature>
<sequence>METFGSTYAKAVDDLSTKIFIPAIICSLIAEFGEYFVQNLGLVWGYIAAFFLGIIIGVVVVFFIVIAERLLGYNAQIKPYLGTFLMPLGLIGLFPAYFSGITPPYTQVTAVALLAWSFVLIKPLDFFRYHLDMRSK</sequence>
<evidence type="ECO:0000313" key="3">
    <source>
        <dbReference type="Proteomes" id="UP000094802"/>
    </source>
</evidence>
<dbReference type="OrthoDB" id="5873507at2"/>
<protein>
    <submittedName>
        <fullName evidence="2">Uncharacterized protein</fullName>
    </submittedName>
</protein>
<feature type="transmembrane region" description="Helical" evidence="1">
    <location>
        <begin position="79"/>
        <end position="98"/>
    </location>
</feature>
<dbReference type="Proteomes" id="UP000094802">
    <property type="component" value="Unassembled WGS sequence"/>
</dbReference>
<gene>
    <name evidence="2" type="ORF">A142_22955</name>
</gene>